<sequence>MWLRYGIDIENKLVEVEDVASGKTNLRCPYCGGELVAKKGKVKQHHFSHSGETCNIVVKREQREVPHLPLYDAFNIYLTGKQLEQLKKLWHRCKSDNGGIDRLEVIPAFTQENLLELRQTINLGTGRKTYHFTALGLIPVGALPLTSFNPLHESLIEQKLTQLEAAIFTNSGSVLPQKELRVRLTDLRIYCAQMRKILLASLYYLKVQADGKILYKIGITTRTMSKRIAEINRDLRSHYQTVEVEVLNIWAHRGNVEKYFKYRYCDFNHPIGTLTEYFKFAEPQAVERDLHQMEAKVLSPVEQDILEGKQDLSLAALLADSQVAAGDIRVSDRMEAELKQAFLSKPSSQQVITALHQGCSLRDSAAMASVSVEVARKVLAVIQA</sequence>
<evidence type="ECO:0000259" key="1">
    <source>
        <dbReference type="SMART" id="SM00974"/>
    </source>
</evidence>
<evidence type="ECO:0000313" key="2">
    <source>
        <dbReference type="EMBL" id="KJH70270.1"/>
    </source>
</evidence>
<keyword evidence="3" id="KW-1185">Reference proteome</keyword>
<organism evidence="2 3">
    <name type="scientific">Aliterella atlantica CENA595</name>
    <dbReference type="NCBI Taxonomy" id="1618023"/>
    <lineage>
        <taxon>Bacteria</taxon>
        <taxon>Bacillati</taxon>
        <taxon>Cyanobacteriota</taxon>
        <taxon>Cyanophyceae</taxon>
        <taxon>Chroococcidiopsidales</taxon>
        <taxon>Aliterellaceae</taxon>
        <taxon>Aliterella</taxon>
    </lineage>
</organism>
<dbReference type="Proteomes" id="UP000032452">
    <property type="component" value="Unassembled WGS sequence"/>
</dbReference>
<reference evidence="2 3" key="1">
    <citation type="submission" date="2015-02" db="EMBL/GenBank/DDBJ databases">
        <title>Draft genome of a novel marine cyanobacterium (Chroococcales) isolated from South Atlantic Ocean.</title>
        <authorList>
            <person name="Rigonato J."/>
            <person name="Alvarenga D.O."/>
            <person name="Branco L.H."/>
            <person name="Varani A.M."/>
            <person name="Brandini F.P."/>
            <person name="Fiore M.F."/>
        </authorList>
    </citation>
    <scope>NUCLEOTIDE SEQUENCE [LARGE SCALE GENOMIC DNA]</scope>
    <source>
        <strain evidence="2 3">CENA595</strain>
    </source>
</reference>
<gene>
    <name evidence="2" type="ORF">UH38_19185</name>
</gene>
<dbReference type="SMART" id="SM00974">
    <property type="entry name" value="T5orf172"/>
    <property type="match status" value="1"/>
</dbReference>
<evidence type="ECO:0000313" key="3">
    <source>
        <dbReference type="Proteomes" id="UP000032452"/>
    </source>
</evidence>
<proteinExistence type="predicted"/>
<dbReference type="RefSeq" id="WP_045056292.1">
    <property type="nucleotide sequence ID" value="NZ_CAWMDP010000018.1"/>
</dbReference>
<protein>
    <recommendedName>
        <fullName evidence="1">Bacteriophage T5 Orf172 DNA-binding domain-containing protein</fullName>
    </recommendedName>
</protein>
<dbReference type="Pfam" id="PF13455">
    <property type="entry name" value="MUG113"/>
    <property type="match status" value="1"/>
</dbReference>
<feature type="domain" description="Bacteriophage T5 Orf172 DNA-binding" evidence="1">
    <location>
        <begin position="209"/>
        <end position="293"/>
    </location>
</feature>
<dbReference type="EMBL" id="JYON01000025">
    <property type="protein sequence ID" value="KJH70270.1"/>
    <property type="molecule type" value="Genomic_DNA"/>
</dbReference>
<dbReference type="Pfam" id="PF25164">
    <property type="entry name" value="CoiA_N"/>
    <property type="match status" value="1"/>
</dbReference>
<dbReference type="AlphaFoldDB" id="A0A0D8ZNE9"/>
<dbReference type="OrthoDB" id="1490774at2"/>
<accession>A0A0D8ZNE9</accession>
<dbReference type="InterPro" id="IPR018306">
    <property type="entry name" value="Phage_T5_Orf172_DNA-bd"/>
</dbReference>
<dbReference type="InterPro" id="IPR057253">
    <property type="entry name" value="CoiA-like_N"/>
</dbReference>
<comment type="caution">
    <text evidence="2">The sequence shown here is derived from an EMBL/GenBank/DDBJ whole genome shotgun (WGS) entry which is preliminary data.</text>
</comment>
<name>A0A0D8ZNE9_9CYAN</name>